<organism evidence="6 7">
    <name type="scientific">Trebonia kvetii</name>
    <dbReference type="NCBI Taxonomy" id="2480626"/>
    <lineage>
        <taxon>Bacteria</taxon>
        <taxon>Bacillati</taxon>
        <taxon>Actinomycetota</taxon>
        <taxon>Actinomycetes</taxon>
        <taxon>Streptosporangiales</taxon>
        <taxon>Treboniaceae</taxon>
        <taxon>Trebonia</taxon>
    </lineage>
</organism>
<keyword evidence="2" id="KW-0547">Nucleotide-binding</keyword>
<feature type="region of interest" description="Disordered" evidence="4">
    <location>
        <begin position="363"/>
        <end position="386"/>
    </location>
</feature>
<evidence type="ECO:0000256" key="4">
    <source>
        <dbReference type="SAM" id="MobiDB-lite"/>
    </source>
</evidence>
<dbReference type="FunFam" id="3.40.50.300:FF:001320">
    <property type="entry name" value="Heme ABC transporter ATP-binding protein"/>
    <property type="match status" value="1"/>
</dbReference>
<evidence type="ECO:0000256" key="2">
    <source>
        <dbReference type="ARBA" id="ARBA00022741"/>
    </source>
</evidence>
<dbReference type="SMART" id="SM00382">
    <property type="entry name" value="AAA"/>
    <property type="match status" value="2"/>
</dbReference>
<dbReference type="Pfam" id="PF00005">
    <property type="entry name" value="ABC_tran"/>
    <property type="match status" value="2"/>
</dbReference>
<dbReference type="PANTHER" id="PTHR19211">
    <property type="entry name" value="ATP-BINDING TRANSPORT PROTEIN-RELATED"/>
    <property type="match status" value="1"/>
</dbReference>
<feature type="compositionally biased region" description="Low complexity" evidence="4">
    <location>
        <begin position="363"/>
        <end position="384"/>
    </location>
</feature>
<dbReference type="PROSITE" id="PS50893">
    <property type="entry name" value="ABC_TRANSPORTER_2"/>
    <property type="match status" value="1"/>
</dbReference>
<dbReference type="GO" id="GO:0016887">
    <property type="term" value="F:ATP hydrolysis activity"/>
    <property type="evidence" value="ECO:0007669"/>
    <property type="project" value="InterPro"/>
</dbReference>
<name>A0A6P2BMP1_9ACTN</name>
<dbReference type="InterPro" id="IPR050611">
    <property type="entry name" value="ABCF"/>
</dbReference>
<dbReference type="OrthoDB" id="3207002at2"/>
<dbReference type="GO" id="GO:0005524">
    <property type="term" value="F:ATP binding"/>
    <property type="evidence" value="ECO:0007669"/>
    <property type="project" value="UniProtKB-KW"/>
</dbReference>
<sequence>MSIVLSDLSFSFPNGRVLLSALNAAFGPGRTGLIGVNGSGKSTLLRLIAGELRPSGGSLTVTGEIGYLPQNLTLDVGATVASLLGIARVRDAIRAIEAGCVDQAAFDAVGDDWDVEDRAREWLARLGLARVSLDDPVGRLSGGETVLTAMSALLLRRPSVLLLDEPTNNLDLNARHRLYAAVEAWPGLMMIVSHDRALLARADQIADLSGGSLRMYGGNLEAYEEMLANEQAAARRAVTSAAADVRRERRDLIENQVKQARRDRMGRALAASGSLPPIIAGARKRAAEVSAGKSRDVALGRIADARARLSEAEEALRDDAAIRISLPGTAVPAGRTVLTVQGLDGRWAPWHAASGMAADAGDCSAGAGDGSADAGNGSADAAGDGLPGDVGRLAELIVRGPERVAITGPNGAGKTTLLRTLAGASLDGTLDATARSGAAPDEKATEGTALADGTFAAVMVRRNAASGYLPQRLDILDDELTVVDNMRAVAPRASVNDVRAGLARFLFRGARADQVAGSLSGGERFRAVLAALLLADPPPQLLLLDEPTNNLDLASVRQLSQALSCYRGALVVVSHDVPFLHSIGITRWLHLDRTGRLADTEPLP</sequence>
<protein>
    <submittedName>
        <fullName evidence="6">ABC transporter ATP-binding protein</fullName>
    </submittedName>
</protein>
<evidence type="ECO:0000259" key="5">
    <source>
        <dbReference type="PROSITE" id="PS50893"/>
    </source>
</evidence>
<gene>
    <name evidence="6" type="ORF">EAS64_37510</name>
</gene>
<dbReference type="Gene3D" id="3.40.50.300">
    <property type="entry name" value="P-loop containing nucleotide triphosphate hydrolases"/>
    <property type="match status" value="2"/>
</dbReference>
<keyword evidence="7" id="KW-1185">Reference proteome</keyword>
<dbReference type="Proteomes" id="UP000460272">
    <property type="component" value="Unassembled WGS sequence"/>
</dbReference>
<dbReference type="PANTHER" id="PTHR19211:SF6">
    <property type="entry name" value="BLL7188 PROTEIN"/>
    <property type="match status" value="1"/>
</dbReference>
<reference evidence="6 7" key="1">
    <citation type="submission" date="2018-11" db="EMBL/GenBank/DDBJ databases">
        <title>Trebonia kvetii gen.nov., sp.nov., a novel acidophilic actinobacterium, and proposal of the new actinobacterial family Treboniaceae fam. nov.</title>
        <authorList>
            <person name="Rapoport D."/>
            <person name="Sagova-Mareckova M."/>
            <person name="Sedlacek I."/>
            <person name="Provaznik J."/>
            <person name="Kralova S."/>
            <person name="Pavlinic D."/>
            <person name="Benes V."/>
            <person name="Kopecky J."/>
        </authorList>
    </citation>
    <scope>NUCLEOTIDE SEQUENCE [LARGE SCALE GENOMIC DNA]</scope>
    <source>
        <strain evidence="6 7">15Tr583</strain>
    </source>
</reference>
<dbReference type="CDD" id="cd03221">
    <property type="entry name" value="ABCF_EF-3"/>
    <property type="match status" value="1"/>
</dbReference>
<dbReference type="AlphaFoldDB" id="A0A6P2BMP1"/>
<dbReference type="InterPro" id="IPR027417">
    <property type="entry name" value="P-loop_NTPase"/>
</dbReference>
<feature type="domain" description="ABC transporter" evidence="5">
    <location>
        <begin position="3"/>
        <end position="235"/>
    </location>
</feature>
<accession>A0A6P2BMP1</accession>
<evidence type="ECO:0000256" key="1">
    <source>
        <dbReference type="ARBA" id="ARBA00022737"/>
    </source>
</evidence>
<evidence type="ECO:0000256" key="3">
    <source>
        <dbReference type="ARBA" id="ARBA00022840"/>
    </source>
</evidence>
<dbReference type="SUPFAM" id="SSF52540">
    <property type="entry name" value="P-loop containing nucleoside triphosphate hydrolases"/>
    <property type="match status" value="2"/>
</dbReference>
<keyword evidence="1" id="KW-0677">Repeat</keyword>
<dbReference type="EMBL" id="RPFW01000009">
    <property type="protein sequence ID" value="TVZ00339.1"/>
    <property type="molecule type" value="Genomic_DNA"/>
</dbReference>
<dbReference type="InterPro" id="IPR003439">
    <property type="entry name" value="ABC_transporter-like_ATP-bd"/>
</dbReference>
<evidence type="ECO:0000313" key="7">
    <source>
        <dbReference type="Proteomes" id="UP000460272"/>
    </source>
</evidence>
<evidence type="ECO:0000313" key="6">
    <source>
        <dbReference type="EMBL" id="TVZ00339.1"/>
    </source>
</evidence>
<dbReference type="RefSeq" id="WP_145861069.1">
    <property type="nucleotide sequence ID" value="NZ_RPFW01000009.1"/>
</dbReference>
<proteinExistence type="predicted"/>
<keyword evidence="3 6" id="KW-0067">ATP-binding</keyword>
<comment type="caution">
    <text evidence="6">The sequence shown here is derived from an EMBL/GenBank/DDBJ whole genome shotgun (WGS) entry which is preliminary data.</text>
</comment>
<dbReference type="InterPro" id="IPR003593">
    <property type="entry name" value="AAA+_ATPase"/>
</dbReference>